<gene>
    <name evidence="3" type="ORF">GCM10022278_07150</name>
</gene>
<dbReference type="Proteomes" id="UP001501337">
    <property type="component" value="Unassembled WGS sequence"/>
</dbReference>
<dbReference type="RefSeq" id="WP_344803335.1">
    <property type="nucleotide sequence ID" value="NZ_BAABBO010000001.1"/>
</dbReference>
<keyword evidence="4" id="KW-1185">Reference proteome</keyword>
<evidence type="ECO:0000313" key="3">
    <source>
        <dbReference type="EMBL" id="GAA3950603.1"/>
    </source>
</evidence>
<accession>A0ABP7NMX2</accession>
<feature type="domain" description="PNPLA" evidence="2">
    <location>
        <begin position="57"/>
        <end position="238"/>
    </location>
</feature>
<proteinExistence type="predicted"/>
<reference evidence="4" key="1">
    <citation type="journal article" date="2019" name="Int. J. Syst. Evol. Microbiol.">
        <title>The Global Catalogue of Microorganisms (GCM) 10K type strain sequencing project: providing services to taxonomists for standard genome sequencing and annotation.</title>
        <authorList>
            <consortium name="The Broad Institute Genomics Platform"/>
            <consortium name="The Broad Institute Genome Sequencing Center for Infectious Disease"/>
            <person name="Wu L."/>
            <person name="Ma J."/>
        </authorList>
    </citation>
    <scope>NUCLEOTIDE SEQUENCE [LARGE SCALE GENOMIC DNA]</scope>
    <source>
        <strain evidence="4">JCM 17555</strain>
    </source>
</reference>
<keyword evidence="1" id="KW-0443">Lipid metabolism</keyword>
<dbReference type="InterPro" id="IPR002641">
    <property type="entry name" value="PNPLA_dom"/>
</dbReference>
<name>A0ABP7NMX2_9GAMM</name>
<protein>
    <recommendedName>
        <fullName evidence="2">PNPLA domain-containing protein</fullName>
    </recommendedName>
</protein>
<evidence type="ECO:0000259" key="2">
    <source>
        <dbReference type="Pfam" id="PF01734"/>
    </source>
</evidence>
<dbReference type="Pfam" id="PF01734">
    <property type="entry name" value="Patatin"/>
    <property type="match status" value="1"/>
</dbReference>
<evidence type="ECO:0000256" key="1">
    <source>
        <dbReference type="ARBA" id="ARBA00023098"/>
    </source>
</evidence>
<dbReference type="EMBL" id="BAABBO010000001">
    <property type="protein sequence ID" value="GAA3950603.1"/>
    <property type="molecule type" value="Genomic_DNA"/>
</dbReference>
<comment type="caution">
    <text evidence="3">The sequence shown here is derived from an EMBL/GenBank/DDBJ whole genome shotgun (WGS) entry which is preliminary data.</text>
</comment>
<dbReference type="InterPro" id="IPR016035">
    <property type="entry name" value="Acyl_Trfase/lysoPLipase"/>
</dbReference>
<organism evidence="3 4">
    <name type="scientific">Allohahella marinimesophila</name>
    <dbReference type="NCBI Taxonomy" id="1054972"/>
    <lineage>
        <taxon>Bacteria</taxon>
        <taxon>Pseudomonadati</taxon>
        <taxon>Pseudomonadota</taxon>
        <taxon>Gammaproteobacteria</taxon>
        <taxon>Oceanospirillales</taxon>
        <taxon>Hahellaceae</taxon>
        <taxon>Allohahella</taxon>
    </lineage>
</organism>
<sequence length="356" mass="39645">MNLSIIAGRRALDHIRDHGLKQADFRAVVAASGGPKWFVLKGLDQYLFGEFFSERQTPLHTLGSSAGAWQMACFAQDDPAAAVERLADLYSRETYSAKPSPQEISGKARILVKHFLGPDGARQIVDNQRIQTHIITNRCKGPAASETRWMQLGGLITAGAANALSRRNLRHFVDRVIFHSGQHSFFEFDDFATFNVPLTPGNVEDALMASGSIPLILEGVKNIEGAPPGIYRDGGILDYHFDLAFLPAHDSGLVLYPHFSQMITPGWFDKSLRYRRAAMHNYDNVVLLAPSQAFVDRLPHGKIPDRNDFIDMEPDARLRYWQTVISESERLGEELAELVDGGRGLEQVQAFSNSRI</sequence>
<evidence type="ECO:0000313" key="4">
    <source>
        <dbReference type="Proteomes" id="UP001501337"/>
    </source>
</evidence>
<dbReference type="SUPFAM" id="SSF52151">
    <property type="entry name" value="FabD/lysophospholipase-like"/>
    <property type="match status" value="1"/>
</dbReference>